<accession>A0A848LSZ1</accession>
<dbReference type="AlphaFoldDB" id="A0A848LSZ1"/>
<reference evidence="2 3" key="1">
    <citation type="submission" date="2020-04" db="EMBL/GenBank/DDBJ databases">
        <title>Draft genome of Pyxidicoccus fallax type strain.</title>
        <authorList>
            <person name="Whitworth D.E."/>
        </authorList>
    </citation>
    <scope>NUCLEOTIDE SEQUENCE [LARGE SCALE GENOMIC DNA]</scope>
    <source>
        <strain evidence="2 3">DSM 14698</strain>
    </source>
</reference>
<evidence type="ECO:0000313" key="3">
    <source>
        <dbReference type="Proteomes" id="UP000518300"/>
    </source>
</evidence>
<gene>
    <name evidence="2" type="ORF">HG543_37480</name>
</gene>
<feature type="domain" description="Immunity MXAN-0049 protein" evidence="1">
    <location>
        <begin position="54"/>
        <end position="186"/>
    </location>
</feature>
<dbReference type="Pfam" id="PF07791">
    <property type="entry name" value="Imm11"/>
    <property type="match status" value="1"/>
</dbReference>
<evidence type="ECO:0000259" key="1">
    <source>
        <dbReference type="Pfam" id="PF07791"/>
    </source>
</evidence>
<sequence length="413" mass="45730">MRYFELLDDVYRTDRWELGKLVTAEGEIVVPGDLMDGVPFQPIGGLRVSIKIPGPPMDFSHAAFSVPIVNARVASILTELATQDVQLIPVDIDNQPGRHFVLNALHVLKCIDDEASTEVQYWTEEDGLPEKVGQYCSVHGMRLDVSKVGEARVFRPWGWSSSLIVAEDIKEALEGAGITGTRFIDVTGPAAPDTQEDASEQRHLARLRQMDEARDAAWRSMGALEAAAIIPIIPSGPYWPGHRQAWRVIRRESGNTLLVTDGLSDPFIDREELSPGFGLELAIETSEPLPDVRGSWQLRLLREVADEVAEHENVRAWLHKGLMSMEVSGDAMPEPLVTREGRVAVLLGLEASTLPRRLPTPAGDVLLVTLKALMPAELDFLLTRRDGKGELARRFAQESDAPHVSRSWRKPVV</sequence>
<evidence type="ECO:0000313" key="2">
    <source>
        <dbReference type="EMBL" id="NMO20514.1"/>
    </source>
</evidence>
<proteinExistence type="predicted"/>
<dbReference type="RefSeq" id="WP_169349728.1">
    <property type="nucleotide sequence ID" value="NZ_JABBJJ010000249.1"/>
</dbReference>
<dbReference type="EMBL" id="JABBJJ010000249">
    <property type="protein sequence ID" value="NMO20514.1"/>
    <property type="molecule type" value="Genomic_DNA"/>
</dbReference>
<organism evidence="2 3">
    <name type="scientific">Pyxidicoccus fallax</name>
    <dbReference type="NCBI Taxonomy" id="394095"/>
    <lineage>
        <taxon>Bacteria</taxon>
        <taxon>Pseudomonadati</taxon>
        <taxon>Myxococcota</taxon>
        <taxon>Myxococcia</taxon>
        <taxon>Myxococcales</taxon>
        <taxon>Cystobacterineae</taxon>
        <taxon>Myxococcaceae</taxon>
        <taxon>Pyxidicoccus</taxon>
    </lineage>
</organism>
<name>A0A848LSZ1_9BACT</name>
<comment type="caution">
    <text evidence="2">The sequence shown here is derived from an EMBL/GenBank/DDBJ whole genome shotgun (WGS) entry which is preliminary data.</text>
</comment>
<dbReference type="Proteomes" id="UP000518300">
    <property type="component" value="Unassembled WGS sequence"/>
</dbReference>
<dbReference type="InterPro" id="IPR012433">
    <property type="entry name" value="Imm11"/>
</dbReference>
<keyword evidence="3" id="KW-1185">Reference proteome</keyword>
<protein>
    <recommendedName>
        <fullName evidence="1">Immunity MXAN-0049 protein domain-containing protein</fullName>
    </recommendedName>
</protein>